<gene>
    <name evidence="2" type="ORF">ATF69_3691</name>
</gene>
<evidence type="ECO:0000259" key="1">
    <source>
        <dbReference type="Pfam" id="PF25678"/>
    </source>
</evidence>
<dbReference type="InterPro" id="IPR057706">
    <property type="entry name" value="DUF7946"/>
</dbReference>
<dbReference type="Proteomes" id="UP000321485">
    <property type="component" value="Unassembled WGS sequence"/>
</dbReference>
<organism evidence="2 3">
    <name type="scientific">Acidovorax delafieldii</name>
    <name type="common">Pseudomonas delafieldii</name>
    <dbReference type="NCBI Taxonomy" id="47920"/>
    <lineage>
        <taxon>Bacteria</taxon>
        <taxon>Pseudomonadati</taxon>
        <taxon>Pseudomonadota</taxon>
        <taxon>Betaproteobacteria</taxon>
        <taxon>Burkholderiales</taxon>
        <taxon>Comamonadaceae</taxon>
        <taxon>Acidovorax</taxon>
    </lineage>
</organism>
<protein>
    <recommendedName>
        <fullName evidence="1">DUF7946 domain-containing protein</fullName>
    </recommendedName>
</protein>
<feature type="domain" description="DUF7946" evidence="1">
    <location>
        <begin position="8"/>
        <end position="98"/>
    </location>
</feature>
<proteinExistence type="predicted"/>
<dbReference type="GeneID" id="51112733"/>
<comment type="caution">
    <text evidence="2">The sequence shown here is derived from an EMBL/GenBank/DDBJ whole genome shotgun (WGS) entry which is preliminary data.</text>
</comment>
<name>A0A561XEY7_ACIDE</name>
<sequence>MRAGIWLQIEGNQADDGELDLVDAAAVLEGFAVSLNIVGHAFVHDNEVRNRVPIRNDFSTTLTAAKKGCFELQMDISFGEKAIAHHGSSVIVSRFWDYLSLSMAVTAGVNYDPTTPWGTHLNSEEPFIFDDIASNIETHLLEVHRPIWSKSAQTVKIVRPKVGEKLVFNRDTLDYISVSNKSPDLEYLVGNVTKYNILTGRGRAYFKKYERTVPFFIKDILGPGHHAHLQAAESMREAAVAGLREGGQRLFGVYAVTGSRDQVKRVTVEGISELPHG</sequence>
<dbReference type="RefSeq" id="WP_146871877.1">
    <property type="nucleotide sequence ID" value="NZ_VJWE01000016.1"/>
</dbReference>
<reference evidence="2 3" key="1">
    <citation type="journal article" date="2015" name="Stand. Genomic Sci.">
        <title>Genomic Encyclopedia of Bacterial and Archaeal Type Strains, Phase III: the genomes of soil and plant-associated and newly described type strains.</title>
        <authorList>
            <person name="Whitman W.B."/>
            <person name="Woyke T."/>
            <person name="Klenk H.P."/>
            <person name="Zhou Y."/>
            <person name="Lilburn T.G."/>
            <person name="Beck B.J."/>
            <person name="De Vos P."/>
            <person name="Vandamme P."/>
            <person name="Eisen J.A."/>
            <person name="Garrity G."/>
            <person name="Hugenholtz P."/>
            <person name="Kyrpides N.C."/>
        </authorList>
    </citation>
    <scope>NUCLEOTIDE SEQUENCE [LARGE SCALE GENOMIC DNA]</scope>
    <source>
        <strain evidence="2 3">DSM 64</strain>
    </source>
</reference>
<dbReference type="AlphaFoldDB" id="A0A561XEY7"/>
<dbReference type="Pfam" id="PF25678">
    <property type="entry name" value="DUF7946"/>
    <property type="match status" value="1"/>
</dbReference>
<evidence type="ECO:0000313" key="2">
    <source>
        <dbReference type="EMBL" id="TWG34686.1"/>
    </source>
</evidence>
<evidence type="ECO:0000313" key="3">
    <source>
        <dbReference type="Proteomes" id="UP000321485"/>
    </source>
</evidence>
<dbReference type="EMBL" id="VJWE01000016">
    <property type="protein sequence ID" value="TWG34686.1"/>
    <property type="molecule type" value="Genomic_DNA"/>
</dbReference>
<accession>A0A561XEY7</accession>